<evidence type="ECO:0000256" key="9">
    <source>
        <dbReference type="ARBA" id="ARBA00047380"/>
    </source>
</evidence>
<evidence type="ECO:0000256" key="5">
    <source>
        <dbReference type="ARBA" id="ARBA00022741"/>
    </source>
</evidence>
<comment type="catalytic activity">
    <reaction evidence="10 11">
        <text>L-glutamyl-tRNA(Gln) + L-glutamine + ATP + H2O = L-glutaminyl-tRNA(Gln) + L-glutamate + ADP + phosphate + H(+)</text>
        <dbReference type="Rhea" id="RHEA:17521"/>
        <dbReference type="Rhea" id="RHEA-COMP:9681"/>
        <dbReference type="Rhea" id="RHEA-COMP:9684"/>
        <dbReference type="ChEBI" id="CHEBI:15377"/>
        <dbReference type="ChEBI" id="CHEBI:15378"/>
        <dbReference type="ChEBI" id="CHEBI:29985"/>
        <dbReference type="ChEBI" id="CHEBI:30616"/>
        <dbReference type="ChEBI" id="CHEBI:43474"/>
        <dbReference type="ChEBI" id="CHEBI:58359"/>
        <dbReference type="ChEBI" id="CHEBI:78520"/>
        <dbReference type="ChEBI" id="CHEBI:78521"/>
        <dbReference type="ChEBI" id="CHEBI:456216"/>
    </reaction>
</comment>
<evidence type="ECO:0000256" key="11">
    <source>
        <dbReference type="HAMAP-Rule" id="MF_00121"/>
    </source>
</evidence>
<evidence type="ECO:0000256" key="10">
    <source>
        <dbReference type="ARBA" id="ARBA00047913"/>
    </source>
</evidence>
<dbReference type="SUPFAM" id="SSF55931">
    <property type="entry name" value="Glutamine synthetase/guanido kinase"/>
    <property type="match status" value="1"/>
</dbReference>
<dbReference type="FunFam" id="1.10.10.410:FF:000001">
    <property type="entry name" value="Aspartyl/glutamyl-tRNA(Asn/Gln) amidotransferase subunit B"/>
    <property type="match status" value="1"/>
</dbReference>
<dbReference type="NCBIfam" id="TIGR00133">
    <property type="entry name" value="gatB"/>
    <property type="match status" value="1"/>
</dbReference>
<comment type="subunit">
    <text evidence="2 11">Heterotrimer of A, B and C subunits.</text>
</comment>
<dbReference type="InterPro" id="IPR017959">
    <property type="entry name" value="Asn/Gln-tRNA_amidoTrfase_suB/E"/>
</dbReference>
<evidence type="ECO:0000256" key="3">
    <source>
        <dbReference type="ARBA" id="ARBA00016923"/>
    </source>
</evidence>
<evidence type="ECO:0000256" key="6">
    <source>
        <dbReference type="ARBA" id="ARBA00022840"/>
    </source>
</evidence>
<dbReference type="SUPFAM" id="SSF89095">
    <property type="entry name" value="GatB/YqeY motif"/>
    <property type="match status" value="1"/>
</dbReference>
<dbReference type="InterPro" id="IPR017958">
    <property type="entry name" value="Gln-tRNA_amidoTrfase_suB_CS"/>
</dbReference>
<dbReference type="PROSITE" id="PS01234">
    <property type="entry name" value="GATB"/>
    <property type="match status" value="1"/>
</dbReference>
<evidence type="ECO:0000256" key="2">
    <source>
        <dbReference type="ARBA" id="ARBA00011123"/>
    </source>
</evidence>
<dbReference type="InterPro" id="IPR003789">
    <property type="entry name" value="Asn/Gln_tRNA_amidoTrase-B-like"/>
</dbReference>
<dbReference type="HAMAP" id="MF_00121">
    <property type="entry name" value="GatB"/>
    <property type="match status" value="1"/>
</dbReference>
<dbReference type="GO" id="GO:0050567">
    <property type="term" value="F:glutaminyl-tRNA synthase (glutamine-hydrolyzing) activity"/>
    <property type="evidence" value="ECO:0007669"/>
    <property type="project" value="UniProtKB-UniRule"/>
</dbReference>
<accession>A0A7C3RHE7</accession>
<organism evidence="13">
    <name type="scientific">Dictyoglomus thermophilum</name>
    <dbReference type="NCBI Taxonomy" id="14"/>
    <lineage>
        <taxon>Bacteria</taxon>
        <taxon>Pseudomonadati</taxon>
        <taxon>Dictyoglomota</taxon>
        <taxon>Dictyoglomia</taxon>
        <taxon>Dictyoglomales</taxon>
        <taxon>Dictyoglomaceae</taxon>
        <taxon>Dictyoglomus</taxon>
    </lineage>
</organism>
<dbReference type="InterPro" id="IPR006075">
    <property type="entry name" value="Asn/Gln-tRNA_Trfase_suB/E_cat"/>
</dbReference>
<evidence type="ECO:0000256" key="7">
    <source>
        <dbReference type="ARBA" id="ARBA00022917"/>
    </source>
</evidence>
<sequence length="481" mass="55272">MLKPVIGLEVHAQLSTETKLFCSCSTDHENVPPNTNVCPICMGFPGVLPVLNKKAVEFAIKAGLALNCEISNYSKFDRKNYFYPDLPKGYQISQYDLPLCKNGYLEIFVDGEVKKIRIKRIHLEEDAGKLLHIGTGDRLSEADYSLVDFNRAGIPLIEIVTEPDINSPQEARIFLQELRLILRYLEISSGDMEKGSLRCDANISIQTQEGVLGTRTEIKNVNSFYSLEKALEYEIERQIELLKNGEQVIQETRHWDEKKQKTVSLRGKEEAEDYRYFPEPDLPPLIVTEEMKEKIKKEIPVLPKELRRKYFALGLLPNEVEIIISERELAEFFDKSLVLYTNPKNLLNWISVEILSYLNDNNMSFKDLNILPEKFIKLIQMVDKNEITRPVAKDVLRKYLTTGKDPEKIVEEEGLKTVSDTSYLQEVIQKVILNNEKAVSDWKKGKKQVLNFLVGQVMKETKGRASLDLVKNLLEEELNKL</sequence>
<dbReference type="GO" id="GO:0005524">
    <property type="term" value="F:ATP binding"/>
    <property type="evidence" value="ECO:0007669"/>
    <property type="project" value="UniProtKB-KW"/>
</dbReference>
<comment type="similarity">
    <text evidence="1 11">Belongs to the GatB/GatE family. GatB subfamily.</text>
</comment>
<dbReference type="NCBIfam" id="NF004014">
    <property type="entry name" value="PRK05477.1-4"/>
    <property type="match status" value="1"/>
</dbReference>
<dbReference type="GO" id="GO:0016740">
    <property type="term" value="F:transferase activity"/>
    <property type="evidence" value="ECO:0007669"/>
    <property type="project" value="UniProtKB-KW"/>
</dbReference>
<evidence type="ECO:0000256" key="1">
    <source>
        <dbReference type="ARBA" id="ARBA00005306"/>
    </source>
</evidence>
<dbReference type="InterPro" id="IPR014746">
    <property type="entry name" value="Gln_synth/guanido_kin_cat_dom"/>
</dbReference>
<comment type="caution">
    <text evidence="13">The sequence shown here is derived from an EMBL/GenBank/DDBJ whole genome shotgun (WGS) entry which is preliminary data.</text>
</comment>
<comment type="function">
    <text evidence="8 11">Allows the formation of correctly charged Asn-tRNA(Asn) or Gln-tRNA(Gln) through the transamidation of misacylated Asp-tRNA(Asn) or Glu-tRNA(Gln) in organisms which lack either or both of asparaginyl-tRNA or glutaminyl-tRNA synthetases. The reaction takes place in the presence of glutamine and ATP through an activated phospho-Asp-tRNA(Asn) or phospho-Glu-tRNA(Gln).</text>
</comment>
<dbReference type="EC" id="6.3.5.-" evidence="11"/>
<dbReference type="Pfam" id="PF02637">
    <property type="entry name" value="GatB_Yqey"/>
    <property type="match status" value="1"/>
</dbReference>
<dbReference type="GO" id="GO:0070681">
    <property type="term" value="P:glutaminyl-tRNAGln biosynthesis via transamidation"/>
    <property type="evidence" value="ECO:0007669"/>
    <property type="project" value="TreeGrafter"/>
</dbReference>
<keyword evidence="13" id="KW-0808">Transferase</keyword>
<dbReference type="AlphaFoldDB" id="A0A7C3RHE7"/>
<protein>
    <recommendedName>
        <fullName evidence="3 11">Aspartyl/glutamyl-tRNA(Asn/Gln) amidotransferase subunit B</fullName>
        <shortName evidence="11">Asp/Glu-ADT subunit B</shortName>
        <ecNumber evidence="11">6.3.5.-</ecNumber>
    </recommendedName>
</protein>
<gene>
    <name evidence="11 13" type="primary">gatB</name>
    <name evidence="13" type="ORF">ENW00_02010</name>
</gene>
<dbReference type="GO" id="GO:0006412">
    <property type="term" value="P:translation"/>
    <property type="evidence" value="ECO:0007669"/>
    <property type="project" value="UniProtKB-UniRule"/>
</dbReference>
<evidence type="ECO:0000256" key="4">
    <source>
        <dbReference type="ARBA" id="ARBA00022598"/>
    </source>
</evidence>
<keyword evidence="6 11" id="KW-0067">ATP-binding</keyword>
<evidence type="ECO:0000259" key="12">
    <source>
        <dbReference type="SMART" id="SM00845"/>
    </source>
</evidence>
<dbReference type="InterPro" id="IPR018027">
    <property type="entry name" value="Asn/Gln_amidotransferase"/>
</dbReference>
<dbReference type="NCBIfam" id="NF004012">
    <property type="entry name" value="PRK05477.1-2"/>
    <property type="match status" value="1"/>
</dbReference>
<dbReference type="SMART" id="SM00845">
    <property type="entry name" value="GatB_Yqey"/>
    <property type="match status" value="1"/>
</dbReference>
<dbReference type="Pfam" id="PF02934">
    <property type="entry name" value="GatB_N"/>
    <property type="match status" value="1"/>
</dbReference>
<keyword evidence="7 11" id="KW-0648">Protein biosynthesis</keyword>
<name>A0A7C3RHE7_DICTH</name>
<keyword evidence="4 11" id="KW-0436">Ligase</keyword>
<reference evidence="13" key="1">
    <citation type="journal article" date="2020" name="mSystems">
        <title>Genome- and Community-Level Interaction Insights into Carbon Utilization and Element Cycling Functions of Hydrothermarchaeota in Hydrothermal Sediment.</title>
        <authorList>
            <person name="Zhou Z."/>
            <person name="Liu Y."/>
            <person name="Xu W."/>
            <person name="Pan J."/>
            <person name="Luo Z.H."/>
            <person name="Li M."/>
        </authorList>
    </citation>
    <scope>NUCLEOTIDE SEQUENCE [LARGE SCALE GENOMIC DNA]</scope>
    <source>
        <strain evidence="13">SpSt-81</strain>
    </source>
</reference>
<dbReference type="EMBL" id="DTIN01000009">
    <property type="protein sequence ID" value="HFX12918.1"/>
    <property type="molecule type" value="Genomic_DNA"/>
</dbReference>
<dbReference type="InterPro" id="IPR004413">
    <property type="entry name" value="GatB"/>
</dbReference>
<keyword evidence="5 11" id="KW-0547">Nucleotide-binding</keyword>
<dbReference type="Gene3D" id="1.10.10.410">
    <property type="match status" value="1"/>
</dbReference>
<comment type="catalytic activity">
    <reaction evidence="9 11">
        <text>L-aspartyl-tRNA(Asn) + L-glutamine + ATP + H2O = L-asparaginyl-tRNA(Asn) + L-glutamate + ADP + phosphate + 2 H(+)</text>
        <dbReference type="Rhea" id="RHEA:14513"/>
        <dbReference type="Rhea" id="RHEA-COMP:9674"/>
        <dbReference type="Rhea" id="RHEA-COMP:9677"/>
        <dbReference type="ChEBI" id="CHEBI:15377"/>
        <dbReference type="ChEBI" id="CHEBI:15378"/>
        <dbReference type="ChEBI" id="CHEBI:29985"/>
        <dbReference type="ChEBI" id="CHEBI:30616"/>
        <dbReference type="ChEBI" id="CHEBI:43474"/>
        <dbReference type="ChEBI" id="CHEBI:58359"/>
        <dbReference type="ChEBI" id="CHEBI:78515"/>
        <dbReference type="ChEBI" id="CHEBI:78516"/>
        <dbReference type="ChEBI" id="CHEBI:456216"/>
    </reaction>
</comment>
<dbReference type="PANTHER" id="PTHR11659:SF0">
    <property type="entry name" value="GLUTAMYL-TRNA(GLN) AMIDOTRANSFERASE SUBUNIT B, MITOCHONDRIAL"/>
    <property type="match status" value="1"/>
</dbReference>
<proteinExistence type="inferred from homology"/>
<dbReference type="InterPro" id="IPR023168">
    <property type="entry name" value="GatB_Yqey_C_2"/>
</dbReference>
<feature type="domain" description="Asn/Gln amidotransferase" evidence="12">
    <location>
        <begin position="331"/>
        <end position="478"/>
    </location>
</feature>
<evidence type="ECO:0000313" key="13">
    <source>
        <dbReference type="EMBL" id="HFX12918.1"/>
    </source>
</evidence>
<evidence type="ECO:0000256" key="8">
    <source>
        <dbReference type="ARBA" id="ARBA00024799"/>
    </source>
</evidence>
<dbReference type="PANTHER" id="PTHR11659">
    <property type="entry name" value="GLUTAMYL-TRNA GLN AMIDOTRANSFERASE SUBUNIT B MITOCHONDRIAL AND PROKARYOTIC PET112-RELATED"/>
    <property type="match status" value="1"/>
</dbReference>